<dbReference type="AlphaFoldDB" id="A0A9W6EVK5"/>
<accession>A0A9W6EVK5</accession>
<dbReference type="EMBL" id="BRVP01000010">
    <property type="protein sequence ID" value="GLB52612.1"/>
    <property type="molecule type" value="Genomic_DNA"/>
</dbReference>
<name>A0A9W6EVK5_9FLAO</name>
<organism evidence="1 2">
    <name type="scientific">Neptunitalea chrysea</name>
    <dbReference type="NCBI Taxonomy" id="1647581"/>
    <lineage>
        <taxon>Bacteria</taxon>
        <taxon>Pseudomonadati</taxon>
        <taxon>Bacteroidota</taxon>
        <taxon>Flavobacteriia</taxon>
        <taxon>Flavobacteriales</taxon>
        <taxon>Flavobacteriaceae</taxon>
        <taxon>Neptunitalea</taxon>
    </lineage>
</organism>
<gene>
    <name evidence="1" type="ORF">NBRC110019_16520</name>
</gene>
<sequence>MAQFMFSQEEKDDKEIVKDAFVAYDGYVAKKDFENAANAIVPSFFESMPKDQYLKMMGEIYENPGMNITIHPAEDIVIGDIQEVGEMYYATITYSCMKDIEYHAKKGDSPEKSRTKLSTVKIFFKDTYGAENVMFNEEASQFEIKTSNEAYAVSSNKINWKFLAVDLDGMERIYGKILPEEYYTVPIVEE</sequence>
<dbReference type="Proteomes" id="UP001143545">
    <property type="component" value="Unassembled WGS sequence"/>
</dbReference>
<comment type="caution">
    <text evidence="1">The sequence shown here is derived from an EMBL/GenBank/DDBJ whole genome shotgun (WGS) entry which is preliminary data.</text>
</comment>
<proteinExistence type="predicted"/>
<keyword evidence="2" id="KW-1185">Reference proteome</keyword>
<reference evidence="1" key="1">
    <citation type="submission" date="2022-07" db="EMBL/GenBank/DDBJ databases">
        <title>Taxonomy of Novel Oxalotrophic and Methylotrophic Bacteria.</title>
        <authorList>
            <person name="Sahin N."/>
            <person name="Tani A."/>
        </authorList>
    </citation>
    <scope>NUCLEOTIDE SEQUENCE</scope>
    <source>
        <strain evidence="1">AM327</strain>
    </source>
</reference>
<protein>
    <submittedName>
        <fullName evidence="1">Uncharacterized protein</fullName>
    </submittedName>
</protein>
<evidence type="ECO:0000313" key="2">
    <source>
        <dbReference type="Proteomes" id="UP001143545"/>
    </source>
</evidence>
<evidence type="ECO:0000313" key="1">
    <source>
        <dbReference type="EMBL" id="GLB52612.1"/>
    </source>
</evidence>